<dbReference type="OrthoDB" id="20828at2759"/>
<feature type="domain" description="Mediator complex subunit Med12" evidence="13">
    <location>
        <begin position="309"/>
        <end position="371"/>
    </location>
</feature>
<dbReference type="GO" id="GO:0016592">
    <property type="term" value="C:mediator complex"/>
    <property type="evidence" value="ECO:0000318"/>
    <property type="project" value="GO_Central"/>
</dbReference>
<evidence type="ECO:0000256" key="5">
    <source>
        <dbReference type="ARBA" id="ARBA00022491"/>
    </source>
</evidence>
<evidence type="ECO:0000256" key="7">
    <source>
        <dbReference type="ARBA" id="ARBA00023159"/>
    </source>
</evidence>
<dbReference type="InParanoid" id="F4PDW5"/>
<keyword evidence="7" id="KW-0010">Activator</keyword>
<dbReference type="GO" id="GO:0045944">
    <property type="term" value="P:positive regulation of transcription by RNA polymerase II"/>
    <property type="evidence" value="ECO:0000318"/>
    <property type="project" value="GO_Central"/>
</dbReference>
<gene>
    <name evidence="14" type="ORF">BATDEDRAFT_36274</name>
</gene>
<dbReference type="GeneID" id="18241031"/>
<dbReference type="HOGENOM" id="CLU_233883_0_0_1"/>
<feature type="region of interest" description="Disordered" evidence="12">
    <location>
        <begin position="1774"/>
        <end position="1795"/>
    </location>
</feature>
<dbReference type="EMBL" id="GL882896">
    <property type="protein sequence ID" value="EGF76621.1"/>
    <property type="molecule type" value="Genomic_DNA"/>
</dbReference>
<keyword evidence="6" id="KW-0805">Transcription regulation</keyword>
<evidence type="ECO:0000313" key="15">
    <source>
        <dbReference type="Proteomes" id="UP000007241"/>
    </source>
</evidence>
<dbReference type="PANTHER" id="PTHR46567:SF1">
    <property type="entry name" value="MEDIATOR OF RNA POLYMERASE II TRANSCRIPTION SUBUNIT 12"/>
    <property type="match status" value="1"/>
</dbReference>
<evidence type="ECO:0000256" key="10">
    <source>
        <dbReference type="ARBA" id="ARBA00025661"/>
    </source>
</evidence>
<keyword evidence="15" id="KW-1185">Reference proteome</keyword>
<evidence type="ECO:0000256" key="9">
    <source>
        <dbReference type="ARBA" id="ARBA00023242"/>
    </source>
</evidence>
<reference evidence="14 15" key="1">
    <citation type="submission" date="2009-12" db="EMBL/GenBank/DDBJ databases">
        <title>The draft genome of Batrachochytrium dendrobatidis.</title>
        <authorList>
            <consortium name="US DOE Joint Genome Institute (JGI-PGF)"/>
            <person name="Kuo A."/>
            <person name="Salamov A."/>
            <person name="Schmutz J."/>
            <person name="Lucas S."/>
            <person name="Pitluck S."/>
            <person name="Rosenblum E."/>
            <person name="Stajich J."/>
            <person name="Eisen M."/>
            <person name="Grigoriev I.V."/>
        </authorList>
    </citation>
    <scope>NUCLEOTIDE SEQUENCE [LARGE SCALE GENOMIC DNA]</scope>
    <source>
        <strain evidence="15">JAM81 / FGSC 10211</strain>
    </source>
</reference>
<evidence type="ECO:0000256" key="6">
    <source>
        <dbReference type="ARBA" id="ARBA00023015"/>
    </source>
</evidence>
<dbReference type="RefSeq" id="XP_006682867.1">
    <property type="nucleotide sequence ID" value="XM_006682804.1"/>
</dbReference>
<comment type="subunit">
    <text evidence="3">Component of the SRB8-11 complex, which itself associates with the Mediator complex.</text>
</comment>
<keyword evidence="9" id="KW-0539">Nucleus</keyword>
<dbReference type="OMA" id="PKLYHQY"/>
<evidence type="ECO:0000256" key="2">
    <source>
        <dbReference type="ARBA" id="ARBA00010289"/>
    </source>
</evidence>
<dbReference type="InterPro" id="IPR019035">
    <property type="entry name" value="Mediator_Med12"/>
</dbReference>
<sequence length="2002" mass="227363">MTGSQRQGPHRSNTNTSEHSLGRIQQHQSLNNTANNISESTFINNSQLASSLAYPNPLLGLSQFRDRPDSRQQMQSAMLDDSDVTAISTASQRNPYPMTGSAQRLRQMPQFQPMLQSGVQQHIQLSQSGSSVSMQAAHAPQLNPKLQPQILQPQLLQHIQQQQFLQQQQHQNLFQQQHQEPSQQHLKRFQKQNITPPLFVSDSSVHGLKPLHKYEYRLPSDRLLSRSGGSDYVDVYLQRHGQPEDKLDETTVKAGYTDKSPVQNETLSVFESIHIYDHLSRKNVFQDMVKFASTVLAAQSQVTFPKESQFTISRRTGTSSKTYDNWIDDLFGNIPFSELSKSVPFGLKLDKLLESLQQKQVSLVRATWAIKMIGVTDLASSSRLSRVDSHLDASFSWTSIVIAYIQKQINEVSLSAVNTPQISQVRNQKRTQSKEAIAAAAEAAASKHISPKQRHHFISRWDYLMRLCAKQYEEGLLDQGSFLKKSLEIFKMCNFSQTMFAVTLISMFVLEIGRSRALMRLLVSICLKKLKKLKLHISTSDFAKEQYNQLVILLQRGYRCAPDTFVSTKLWVNFEEFLTVVFADEHQTRMEVESRNNWLISSAPLTLCASESLNVLFRTLGYWTNYSQIYQTWDAFFDGFTDISIHLRHIFNWALADSRPSQDSRAFIAARLVSEWYKNMLNDNLTKKNHHSLLSMNFAKLFYKLLDKLIATLPSGQDEQHRLFLLFSQLEQLRVFSIRQYAQRLVSRGDLDSSSNTSEKFKCFLQGYPLRIAELVQNCQLYHKNDVNLANDSDNDFCIQSVLELIVRTDTESRKQDVLHFENIKKQIIAVLPRIYISGDKVDTLRDRLVQDMPKDRALAWPNMKLKQNLISLVPIWRIRLSIWLKKCVVQFIVKAQEIGINNWKTVSTPGNSTLNDRQLATVIWILETLRDYPSLLEILMWLINKTTERNIYRSIVFALERHQLVFHAMGCSQLIFDHLFEKHQTLRKRGTGLDPHILRHLFSLLTHKLCEMDFEERKKLESDRALPLKRGTSKEIPLEFRDLRDAKDDRQSITNAASSLIWRFQDMREALARLFKYSLILLSRQSSIMQKDDFRRRVTLTVEVLREVADRNPSLQASIIDHYRDTYVTSKPFTVMTPGTELLGGIDNMASTWSISMIVQLITSRCCPLQRFLDEVVDPIISRAKANIDLLKSVYFTNLISNMVYLLSVICISTESVSLTPQLILTLQQYQYLERLRVVDMHTPAYLSRILHILQSLAFIRSRLTSTSAAVDIASNEQLLSGIQVLLTYVLERPGWFKHACITDQSWISFDLARLFTDAKNLFSQDTLALDMVLQSTHVVFKALWDTHTFDGYTENTVEAPFNINAFETCFERICRHSNACNRDRCQYLLTLTLELLHLHQSIHASGVTAVSSFSQSVSVDSIAASRQNMAEAYSKCWDRLVDVCFKEVLGRNSTSLSHLLPKMRWEFLKRLVVRSQQLMESVHSLLSTTPLKEFNLAGTNIALDADSQQHLVVNTASIKCFGEFTSKLGVYMCHRLKEVRKAKSSGKTAAKQTEDAYLADISVLAAFILRDLLWFQENIKVFDLMVDNEISFGKAHQLSTAVSSTDLPPSQLQDQVMLAQIQEILIARLTLVKTLAPVIMENPIRFQIVLLAQSLMKLLVSKLVTNTIGTSHLFQITLDVVSWFMEEIPKDLSKGLFAWLVKNRQEFSLPSPAGDRVNRILPFVDRNRLVSNLIFRSSGFNESLHELGTATSSSASSTPIWKPSQVSASVSTQSTGMSASITSPTPSASNTPHLARAPIVTSDSKHSTKPASFLKVDQHYFLPWKWLEDPGDVVLQQQPPAPSMCWANPNTIAPLNNTPISLTSFGAKVLHPMEPAYIQLHKQGWTLPDVGSRVSDNTALMELTNFSDEESVVEVVMTSSTVTAASTQPTPVAHVDMPQHTTFDAMDIDVNPNHQAGIMDVKIHSGSLKPAVTKGSRIPTKRKSTDTTTTGITKAIKKHN</sequence>
<dbReference type="Pfam" id="PF25326">
    <property type="entry name" value="ARM_SRB8"/>
    <property type="match status" value="1"/>
</dbReference>
<evidence type="ECO:0000256" key="8">
    <source>
        <dbReference type="ARBA" id="ARBA00023163"/>
    </source>
</evidence>
<evidence type="ECO:0000259" key="13">
    <source>
        <dbReference type="SMART" id="SM01281"/>
    </source>
</evidence>
<evidence type="ECO:0000256" key="1">
    <source>
        <dbReference type="ARBA" id="ARBA00004123"/>
    </source>
</evidence>
<comment type="function">
    <text evidence="10">Component of the SRB8-11 complex. The SRB8-11 complex is a regulatory module of the Mediator complex which is itself involved in regulation of basal and activated RNA polymerase II-dependent transcription. The SRB8-11 complex may be involved in the transcriptional repression of a subset of genes regulated by Mediator. It may inhibit the association of the Mediator complex with RNA polymerase II to form the holoenzyme complex.</text>
</comment>
<feature type="region of interest" description="Disordered" evidence="12">
    <location>
        <begin position="1972"/>
        <end position="1994"/>
    </location>
</feature>
<keyword evidence="8" id="KW-0804">Transcription</keyword>
<keyword evidence="5" id="KW-0678">Repressor</keyword>
<evidence type="ECO:0000313" key="14">
    <source>
        <dbReference type="EMBL" id="EGF76621.1"/>
    </source>
</evidence>
<feature type="region of interest" description="Disordered" evidence="12">
    <location>
        <begin position="1"/>
        <end position="21"/>
    </location>
</feature>
<evidence type="ECO:0000256" key="4">
    <source>
        <dbReference type="ARBA" id="ARBA00019622"/>
    </source>
</evidence>
<organism evidence="14 15">
    <name type="scientific">Batrachochytrium dendrobatidis (strain JAM81 / FGSC 10211)</name>
    <name type="common">Frog chytrid fungus</name>
    <dbReference type="NCBI Taxonomy" id="684364"/>
    <lineage>
        <taxon>Eukaryota</taxon>
        <taxon>Fungi</taxon>
        <taxon>Fungi incertae sedis</taxon>
        <taxon>Chytridiomycota</taxon>
        <taxon>Chytridiomycota incertae sedis</taxon>
        <taxon>Chytridiomycetes</taxon>
        <taxon>Rhizophydiales</taxon>
        <taxon>Rhizophydiales incertae sedis</taxon>
        <taxon>Batrachochytrium</taxon>
    </lineage>
</organism>
<feature type="compositionally biased region" description="Low complexity" evidence="12">
    <location>
        <begin position="1774"/>
        <end position="1794"/>
    </location>
</feature>
<evidence type="ECO:0000256" key="11">
    <source>
        <dbReference type="ARBA" id="ARBA00032010"/>
    </source>
</evidence>
<dbReference type="PANTHER" id="PTHR46567">
    <property type="entry name" value="MEDIATOR OF RNA POLYMERASE II TRANSCRIPTION SUBUNIT 12"/>
    <property type="match status" value="1"/>
</dbReference>
<dbReference type="STRING" id="684364.F4PDW5"/>
<name>F4PDW5_BATDJ</name>
<dbReference type="InterPro" id="IPR057344">
    <property type="entry name" value="ARM_SRB8"/>
</dbReference>
<dbReference type="GO" id="GO:0003713">
    <property type="term" value="F:transcription coactivator activity"/>
    <property type="evidence" value="ECO:0000318"/>
    <property type="project" value="GO_Central"/>
</dbReference>
<dbReference type="Pfam" id="PF09497">
    <property type="entry name" value="Med12"/>
    <property type="match status" value="1"/>
</dbReference>
<comment type="subcellular location">
    <subcellularLocation>
        <location evidence="1">Nucleus</location>
    </subcellularLocation>
</comment>
<protein>
    <recommendedName>
        <fullName evidence="4">Mediator of RNA polymerase II transcription subunit 12</fullName>
    </recommendedName>
    <alternativeName>
        <fullName evidence="11">Mediator complex subunit 12</fullName>
    </alternativeName>
</protein>
<evidence type="ECO:0000256" key="12">
    <source>
        <dbReference type="SAM" id="MobiDB-lite"/>
    </source>
</evidence>
<dbReference type="Proteomes" id="UP000007241">
    <property type="component" value="Unassembled WGS sequence"/>
</dbReference>
<proteinExistence type="inferred from homology"/>
<accession>F4PDW5</accession>
<evidence type="ECO:0000256" key="3">
    <source>
        <dbReference type="ARBA" id="ARBA00011629"/>
    </source>
</evidence>
<dbReference type="SMART" id="SM01281">
    <property type="entry name" value="Med12"/>
    <property type="match status" value="1"/>
</dbReference>
<comment type="similarity">
    <text evidence="2">Belongs to the Mediator complex subunit 12 family.</text>
</comment>